<dbReference type="PANTHER" id="PTHR47706:SF1">
    <property type="entry name" value="CIPA-LIKE, PUTATIVE (AFU_ORTHOLOGUE AFUA_1G12460)-RELATED"/>
    <property type="match status" value="1"/>
</dbReference>
<dbReference type="RefSeq" id="XP_009653515.1">
    <property type="nucleotide sequence ID" value="XM_009655220.1"/>
</dbReference>
<sequence length="304" mass="33246">MSQQIKNVVIAGVSPSLSRPPRLSASDLFPFRRLAAPALTSCRPLSSLAKFNVTAAVRKANDKLPSSVNVNDAVIDTTMSPDSAMPLRMVEAAVAAGVSRFIPSEFSIDPRNSKGRSVPIYAPKNEVLAKLEELAAAGKLTWTSISNGAFLDWNLRTGFFKIHLKTKKAELLDGGEVVTAWTLLDHVGQAVVGVLLHPEETKNRPVYISTIQMSQKSMVELAQQALGRDGWDISSLDMEPVYQQSLGELFAGRVTFEVIRNLILYCNSREDYSGPFVKTDNALLGVEQWSDEQVKQLIVSIASE</sequence>
<accession>G2X6P1</accession>
<gene>
    <name evidence="4" type="ORF">VDAG_05823</name>
</gene>
<dbReference type="InParanoid" id="G2X6P1"/>
<dbReference type="HOGENOM" id="CLU_044876_3_2_1"/>
<name>G2X6P1_VERDV</name>
<dbReference type="GO" id="GO:0016491">
    <property type="term" value="F:oxidoreductase activity"/>
    <property type="evidence" value="ECO:0007669"/>
    <property type="project" value="UniProtKB-KW"/>
</dbReference>
<dbReference type="PANTHER" id="PTHR47706">
    <property type="entry name" value="NMRA-LIKE FAMILY PROTEIN"/>
    <property type="match status" value="1"/>
</dbReference>
<dbReference type="InterPro" id="IPR036291">
    <property type="entry name" value="NAD(P)-bd_dom_sf"/>
</dbReference>
<dbReference type="Gene3D" id="3.40.50.720">
    <property type="entry name" value="NAD(P)-binding Rossmann-like Domain"/>
    <property type="match status" value="1"/>
</dbReference>
<dbReference type="InterPro" id="IPR008030">
    <property type="entry name" value="NmrA-like"/>
</dbReference>
<dbReference type="GeneID" id="20707286"/>
<dbReference type="KEGG" id="vda:VDAG_05823"/>
<dbReference type="Pfam" id="PF05368">
    <property type="entry name" value="NmrA"/>
    <property type="match status" value="1"/>
</dbReference>
<organism evidence="4 5">
    <name type="scientific">Verticillium dahliae (strain VdLs.17 / ATCC MYA-4575 / FGSC 10137)</name>
    <name type="common">Verticillium wilt</name>
    <dbReference type="NCBI Taxonomy" id="498257"/>
    <lineage>
        <taxon>Eukaryota</taxon>
        <taxon>Fungi</taxon>
        <taxon>Dikarya</taxon>
        <taxon>Ascomycota</taxon>
        <taxon>Pezizomycotina</taxon>
        <taxon>Sordariomycetes</taxon>
        <taxon>Hypocreomycetidae</taxon>
        <taxon>Glomerellales</taxon>
        <taxon>Plectosphaerellaceae</taxon>
        <taxon>Verticillium</taxon>
    </lineage>
</organism>
<proteinExistence type="predicted"/>
<dbReference type="Gene3D" id="3.90.25.10">
    <property type="entry name" value="UDP-galactose 4-epimerase, domain 1"/>
    <property type="match status" value="1"/>
</dbReference>
<dbReference type="eggNOG" id="ENOG502R0ZZ">
    <property type="taxonomic scope" value="Eukaryota"/>
</dbReference>
<keyword evidence="1" id="KW-0521">NADP</keyword>
<protein>
    <recommendedName>
        <fullName evidence="3">NmrA-like domain-containing protein</fullName>
    </recommendedName>
</protein>
<reference evidence="4 5" key="1">
    <citation type="submission" date="2008-03" db="EMBL/GenBank/DDBJ databases">
        <title>The Genome Sequence of Verticillium dahliae VdLs.17.</title>
        <authorList>
            <consortium name="The Broad Institute Genome Sequencing Platform"/>
            <person name="Ma L.-J.J."/>
            <person name="Klosterman S.J."/>
            <person name="Subbarao K."/>
            <person name="Dobinson K."/>
            <person name="Veronese P."/>
            <person name="Kang S."/>
            <person name="Gold S.E."/>
            <person name="Young S."/>
            <person name="Jaffe D."/>
            <person name="Gnerre S."/>
            <person name="Berlin A."/>
            <person name="Heiman D."/>
            <person name="Hepburn T."/>
            <person name="Sykes S."/>
            <person name="Alvarado L."/>
            <person name="Kodira C.D."/>
            <person name="Lander E."/>
            <person name="Galagan J."/>
            <person name="Nusbaum C."/>
            <person name="Birren B."/>
        </authorList>
    </citation>
    <scope>NUCLEOTIDE SEQUENCE [LARGE SCALE GENOMIC DNA]</scope>
    <source>
        <strain evidence="5">VdLs.17 / ATCC MYA-4575 / FGSC 10137</strain>
    </source>
</reference>
<feature type="domain" description="NmrA-like" evidence="3">
    <location>
        <begin position="50"/>
        <end position="228"/>
    </location>
</feature>
<evidence type="ECO:0000313" key="5">
    <source>
        <dbReference type="Proteomes" id="UP000001611"/>
    </source>
</evidence>
<evidence type="ECO:0000259" key="3">
    <source>
        <dbReference type="Pfam" id="PF05368"/>
    </source>
</evidence>
<keyword evidence="2" id="KW-0560">Oxidoreductase</keyword>
<dbReference type="OrthoDB" id="9974981at2759"/>
<evidence type="ECO:0000256" key="1">
    <source>
        <dbReference type="ARBA" id="ARBA00022857"/>
    </source>
</evidence>
<dbReference type="AlphaFoldDB" id="G2X6P1"/>
<dbReference type="Proteomes" id="UP000001611">
    <property type="component" value="Chromosome 4"/>
</dbReference>
<evidence type="ECO:0000313" key="4">
    <source>
        <dbReference type="EMBL" id="EGY14659.1"/>
    </source>
</evidence>
<evidence type="ECO:0000256" key="2">
    <source>
        <dbReference type="ARBA" id="ARBA00023002"/>
    </source>
</evidence>
<dbReference type="OMA" id="IQYCLAT"/>
<keyword evidence="5" id="KW-1185">Reference proteome</keyword>
<dbReference type="SUPFAM" id="SSF51735">
    <property type="entry name" value="NAD(P)-binding Rossmann-fold domains"/>
    <property type="match status" value="1"/>
</dbReference>
<dbReference type="InterPro" id="IPR051609">
    <property type="entry name" value="NmrA/Isoflavone_reductase-like"/>
</dbReference>
<dbReference type="EMBL" id="DS572705">
    <property type="protein sequence ID" value="EGY14659.1"/>
    <property type="molecule type" value="Genomic_DNA"/>
</dbReference>